<organism evidence="2 3">
    <name type="scientific">Acidovorax soli</name>
    <dbReference type="NCBI Taxonomy" id="592050"/>
    <lineage>
        <taxon>Bacteria</taxon>
        <taxon>Pseudomonadati</taxon>
        <taxon>Pseudomonadota</taxon>
        <taxon>Betaproteobacteria</taxon>
        <taxon>Burkholderiales</taxon>
        <taxon>Comamonadaceae</taxon>
        <taxon>Acidovorax</taxon>
    </lineage>
</organism>
<evidence type="ECO:0008006" key="4">
    <source>
        <dbReference type="Google" id="ProtNLM"/>
    </source>
</evidence>
<proteinExistence type="predicted"/>
<dbReference type="EMBL" id="JACHLK010000011">
    <property type="protein sequence ID" value="MBB6562125.1"/>
    <property type="molecule type" value="Genomic_DNA"/>
</dbReference>
<dbReference type="Proteomes" id="UP000575083">
    <property type="component" value="Unassembled WGS sequence"/>
</dbReference>
<accession>A0A7X0UC09</accession>
<dbReference type="RefSeq" id="WP_184861837.1">
    <property type="nucleotide sequence ID" value="NZ_JACHLK010000011.1"/>
</dbReference>
<evidence type="ECO:0000313" key="3">
    <source>
        <dbReference type="Proteomes" id="UP000575083"/>
    </source>
</evidence>
<feature type="signal peptide" evidence="1">
    <location>
        <begin position="1"/>
        <end position="24"/>
    </location>
</feature>
<protein>
    <recommendedName>
        <fullName evidence="4">Lipoprotein</fullName>
    </recommendedName>
</protein>
<keyword evidence="1" id="KW-0732">Signal</keyword>
<gene>
    <name evidence="2" type="ORF">HNP48_004834</name>
</gene>
<sequence length="215" mass="23105">MKETFVNRRFGLAVIACAVLAGCAAPNQHLFSADKPLVGPDTGLLLATLGYTVPQDPGLAANPPSLTLGFRSADPANPELSYINTTGPSRRVTGGFTDWPAAVRTSGGDTRLLIGYRMKPGRYVFTEQYVYIGGYYTYTAKPPMAGPKEFVIKAGEVTYVGSHTARLLAGTNVFGRTVPSSAAVWVSNDLLADLDLLHSLRPEMRTVLVNNALRR</sequence>
<keyword evidence="3" id="KW-1185">Reference proteome</keyword>
<evidence type="ECO:0000256" key="1">
    <source>
        <dbReference type="SAM" id="SignalP"/>
    </source>
</evidence>
<comment type="caution">
    <text evidence="2">The sequence shown here is derived from an EMBL/GenBank/DDBJ whole genome shotgun (WGS) entry which is preliminary data.</text>
</comment>
<dbReference type="AlphaFoldDB" id="A0A7X0UC09"/>
<reference evidence="2 3" key="1">
    <citation type="submission" date="2020-08" db="EMBL/GenBank/DDBJ databases">
        <title>Functional genomics of gut bacteria from endangered species of beetles.</title>
        <authorList>
            <person name="Carlos-Shanley C."/>
        </authorList>
    </citation>
    <scope>NUCLEOTIDE SEQUENCE [LARGE SCALE GENOMIC DNA]</scope>
    <source>
        <strain evidence="2 3">S00198</strain>
    </source>
</reference>
<dbReference type="PROSITE" id="PS51257">
    <property type="entry name" value="PROKAR_LIPOPROTEIN"/>
    <property type="match status" value="1"/>
</dbReference>
<evidence type="ECO:0000313" key="2">
    <source>
        <dbReference type="EMBL" id="MBB6562125.1"/>
    </source>
</evidence>
<name>A0A7X0UC09_9BURK</name>
<feature type="chain" id="PRO_5030913012" description="Lipoprotein" evidence="1">
    <location>
        <begin position="25"/>
        <end position="215"/>
    </location>
</feature>